<reference evidence="2 3" key="1">
    <citation type="submission" date="2022-12" db="EMBL/GenBank/DDBJ databases">
        <title>Chromosome-level genome assembly of true bugs.</title>
        <authorList>
            <person name="Ma L."/>
            <person name="Li H."/>
        </authorList>
    </citation>
    <scope>NUCLEOTIDE SEQUENCE [LARGE SCALE GENOMIC DNA]</scope>
    <source>
        <strain evidence="2">Lab_2022b</strain>
    </source>
</reference>
<evidence type="ECO:0000313" key="2">
    <source>
        <dbReference type="EMBL" id="KAK9511709.1"/>
    </source>
</evidence>
<feature type="compositionally biased region" description="Low complexity" evidence="1">
    <location>
        <begin position="1162"/>
        <end position="1175"/>
    </location>
</feature>
<feature type="compositionally biased region" description="Basic and acidic residues" evidence="1">
    <location>
        <begin position="684"/>
        <end position="695"/>
    </location>
</feature>
<feature type="region of interest" description="Disordered" evidence="1">
    <location>
        <begin position="1360"/>
        <end position="1383"/>
    </location>
</feature>
<feature type="region of interest" description="Disordered" evidence="1">
    <location>
        <begin position="1209"/>
        <end position="1241"/>
    </location>
</feature>
<feature type="compositionally biased region" description="Polar residues" evidence="1">
    <location>
        <begin position="1131"/>
        <end position="1146"/>
    </location>
</feature>
<feature type="region of interest" description="Disordered" evidence="1">
    <location>
        <begin position="731"/>
        <end position="751"/>
    </location>
</feature>
<feature type="region of interest" description="Disordered" evidence="1">
    <location>
        <begin position="932"/>
        <end position="963"/>
    </location>
</feature>
<gene>
    <name evidence="2" type="ORF">O3M35_000317</name>
</gene>
<dbReference type="PANTHER" id="PTHR36562">
    <property type="entry name" value="SERINE/ARGININE REPETITIVE MATRIX 2"/>
    <property type="match status" value="1"/>
</dbReference>
<feature type="compositionally biased region" description="Low complexity" evidence="1">
    <location>
        <begin position="738"/>
        <end position="747"/>
    </location>
</feature>
<accession>A0AAW1DN06</accession>
<sequence>MSVEDKSELLHTQLLASCNIIPGINIVNCSLKELPLHCPTCASDTTAQKGLLSSSQRRKLSKAPGLPPADIFAQLTVEQIVMSRKPTLIDRLISKNKTALIMESRARKRGGKPIKEDISMNGKRKANSAEDHLEKKRLRSSKADIKKDVQKTVLPAAGRKRKSEADPPPGTNRYATRISMNKVRIPFSLRSGRKMADILKSKRKRGRKQHLQQNITEKKINQVDTDQHGNKIKSEEIKPKKKRRKRCSMWVRKNKRPSKKVEDLPVLNKVESEEDDKTEVEEEVEPLMPTLEKQIDHKDVILKDEEIKHESLDISSQSKNLVVNEIVETKSSAFAAKVPTVDNYEVLAESNLEIKNEENNCSIQQSKCDDNEEIQMCETITDIPPNEQNIATQEIIGTKPQSPINSGIELDRPENSNSDLGQPLKISSSTSEKIGNNIRNLQTNGTLEAENENIKTEYQTSFDIDIQENDRKLNSMDDNGSLITEEQMILHKGLKKCVDPVNETELNVTDIQKSCNLNCDITSNPDVKKDKEENYQIHLNGNVEPQESFRQKLNEPDTLIQIKEGNNAVVLNNPPNEEEMKIRCTEDEEIHPREADSTSDVPLTTVGSSASEQFSKIYNVELTKSPVEVPVLPDSTKEVKSSSPEIKLEKEQTNDGDILNLEKSSQNKDLPIKNNTESKSNKVNVKDISEKRSSVNEEGYISVERKQMKESVLQALGLKSLSAATDHKLQNDEDKQKNNNQQQQRNNSGYTGTLKAVIKLNRSGDKKRSMVYKRSEDALSTSDKLEYRICSDFPSTESVPITHLADMGYNKKGFHHKNSDSVTNSVYVNTNVGNSNNEETDVNGEDSKGSKESSLIIPEKSSSFSIHPGRLCSDVCSYCFGKFGSLDTPCHVAQIKGEERQKKILQNEPHLTPESCLCDACYRYVDRKVNYHPKTGNQQQGTNNTNNNNSSSNTAPKSHHQPQPQASCCVVGCLQQATHTIKRKGILKLKKNLTNKLDIDMDKHTGLYFPFCSQHHYWVEYLTVCGICRKRLNRNSLFSLGSEADKLNLMLAEDGIPARLSDNLFLCKLCRYYSNLRLKYSDASAIPSQNKSFYKSYRRKILMSLDIAVSNSEDECDNSEDSSTPEKKHIASTSSSNRKVIHSATNGGTGGNIVADNPAAGSSSNNESTSEETVSLSDLATLLGDQPEPQQTRIQVKFGNVNIGTLSNLNIGQQGAGSASSPATTDRESSEGSLLFDFKGPSPDGNLERCVTTIQFDKKAKQLWTELQKPHGSQSLFLRHLIMMEKIWRAGHLVLSANADEKAIKYVLNAKNKIRACENSTVNAAGSNISPTNAVRPSKPKETCQPAVHPVRLQQQLQQPPLKVQPKPPQLQPQLLQSSHAKPQVPKQLVQQQITTPTQERFPLLPNNGEIEVTPVRTTAQTQVVTVVPSPVITVTSSLQQQQYMRPTNLQNLRPNVPQTNSNNQTTNVLQQQLMSKKLTPLDRAKSLVRMAIPQHRPPPPRYYIPPQNLPAGHQHYYVGGGNSNRAPPPPLMKLQSYYQHQQQLNQQSAIQQQPPSYQQHSYIQQQLQQPPQPRTILPKLPKSLTVVSRMNNKPTAITLRNSGITIEKQSSVPSMRSSHPLPVEKPIISVFREPATSPQQH</sequence>
<feature type="region of interest" description="Disordered" evidence="1">
    <location>
        <begin position="237"/>
        <end position="264"/>
    </location>
</feature>
<name>A0AAW1DN06_9HEMI</name>
<dbReference type="EMBL" id="JAPXFL010000001">
    <property type="protein sequence ID" value="KAK9511709.1"/>
    <property type="molecule type" value="Genomic_DNA"/>
</dbReference>
<feature type="compositionally biased region" description="Polar residues" evidence="1">
    <location>
        <begin position="662"/>
        <end position="683"/>
    </location>
</feature>
<feature type="region of interest" description="Disordered" evidence="1">
    <location>
        <begin position="106"/>
        <end position="175"/>
    </location>
</feature>
<keyword evidence="3" id="KW-1185">Reference proteome</keyword>
<protein>
    <submittedName>
        <fullName evidence="2">Uncharacterized protein</fullName>
    </submittedName>
</protein>
<feature type="region of interest" description="Disordered" evidence="1">
    <location>
        <begin position="1113"/>
        <end position="1175"/>
    </location>
</feature>
<dbReference type="PANTHER" id="PTHR36562:SF6">
    <property type="entry name" value="EG:133E12.4 PROTEIN"/>
    <property type="match status" value="1"/>
</dbReference>
<organism evidence="2 3">
    <name type="scientific">Rhynocoris fuscipes</name>
    <dbReference type="NCBI Taxonomy" id="488301"/>
    <lineage>
        <taxon>Eukaryota</taxon>
        <taxon>Metazoa</taxon>
        <taxon>Ecdysozoa</taxon>
        <taxon>Arthropoda</taxon>
        <taxon>Hexapoda</taxon>
        <taxon>Insecta</taxon>
        <taxon>Pterygota</taxon>
        <taxon>Neoptera</taxon>
        <taxon>Paraneoptera</taxon>
        <taxon>Hemiptera</taxon>
        <taxon>Heteroptera</taxon>
        <taxon>Panheteroptera</taxon>
        <taxon>Cimicomorpha</taxon>
        <taxon>Reduviidae</taxon>
        <taxon>Harpactorinae</taxon>
        <taxon>Harpactorini</taxon>
        <taxon>Rhynocoris</taxon>
    </lineage>
</organism>
<feature type="compositionally biased region" description="Basic and acidic residues" evidence="1">
    <location>
        <begin position="141"/>
        <end position="150"/>
    </location>
</feature>
<feature type="region of interest" description="Disordered" evidence="1">
    <location>
        <begin position="1610"/>
        <end position="1642"/>
    </location>
</feature>
<feature type="region of interest" description="Disordered" evidence="1">
    <location>
        <begin position="633"/>
        <end position="695"/>
    </location>
</feature>
<feature type="compositionally biased region" description="Low complexity" evidence="1">
    <location>
        <begin position="935"/>
        <end position="954"/>
    </location>
</feature>
<dbReference type="GO" id="GO:0005634">
    <property type="term" value="C:nucleus"/>
    <property type="evidence" value="ECO:0007669"/>
    <property type="project" value="TreeGrafter"/>
</dbReference>
<feature type="compositionally biased region" description="Basic residues" evidence="1">
    <location>
        <begin position="239"/>
        <end position="258"/>
    </location>
</feature>
<feature type="compositionally biased region" description="Basic and acidic residues" evidence="1">
    <location>
        <begin position="635"/>
        <end position="653"/>
    </location>
</feature>
<evidence type="ECO:0000313" key="3">
    <source>
        <dbReference type="Proteomes" id="UP001461498"/>
    </source>
</evidence>
<dbReference type="InterPro" id="IPR051372">
    <property type="entry name" value="CWC21"/>
</dbReference>
<feature type="region of interest" description="Disordered" evidence="1">
    <location>
        <begin position="1541"/>
        <end position="1563"/>
    </location>
</feature>
<feature type="compositionally biased region" description="Low complexity" evidence="1">
    <location>
        <begin position="1372"/>
        <end position="1383"/>
    </location>
</feature>
<feature type="compositionally biased region" description="Polar residues" evidence="1">
    <location>
        <begin position="1209"/>
        <end position="1224"/>
    </location>
</feature>
<dbReference type="Proteomes" id="UP001461498">
    <property type="component" value="Unassembled WGS sequence"/>
</dbReference>
<comment type="caution">
    <text evidence="2">The sequence shown here is derived from an EMBL/GenBank/DDBJ whole genome shotgun (WGS) entry which is preliminary data.</text>
</comment>
<proteinExistence type="predicted"/>
<feature type="region of interest" description="Disordered" evidence="1">
    <location>
        <begin position="830"/>
        <end position="855"/>
    </location>
</feature>
<evidence type="ECO:0000256" key="1">
    <source>
        <dbReference type="SAM" id="MobiDB-lite"/>
    </source>
</evidence>